<dbReference type="Gene3D" id="3.30.160.710">
    <property type="match status" value="1"/>
</dbReference>
<dbReference type="InterPro" id="IPR012334">
    <property type="entry name" value="Pectin_lyas_fold"/>
</dbReference>
<reference evidence="2" key="1">
    <citation type="submission" date="2019-08" db="EMBL/GenBank/DDBJ databases">
        <authorList>
            <person name="Kucharzyk K."/>
            <person name="Murdoch R.W."/>
            <person name="Higgins S."/>
            <person name="Loffler F."/>
        </authorList>
    </citation>
    <scope>NUCLEOTIDE SEQUENCE</scope>
</reference>
<accession>A0A644UJ42</accession>
<name>A0A644UJ42_9ZZZZ</name>
<dbReference type="InterPro" id="IPR041286">
    <property type="entry name" value="MBG_2"/>
</dbReference>
<dbReference type="Gene3D" id="2.160.20.10">
    <property type="entry name" value="Single-stranded right-handed beta-helix, Pectin lyase-like"/>
    <property type="match status" value="1"/>
</dbReference>
<dbReference type="NCBIfam" id="TIGR01901">
    <property type="entry name" value="adhes_NPXG"/>
    <property type="match status" value="1"/>
</dbReference>
<feature type="domain" description="Filamentous haemagglutinin FhaB/tRNA nuclease CdiA-like TPS" evidence="1">
    <location>
        <begin position="32"/>
        <end position="147"/>
    </location>
</feature>
<gene>
    <name evidence="2" type="ORF">SDC9_24783</name>
</gene>
<dbReference type="Pfam" id="PF18676">
    <property type="entry name" value="MBG_2"/>
    <property type="match status" value="3"/>
</dbReference>
<dbReference type="Gene3D" id="2.160.20.110">
    <property type="match status" value="2"/>
</dbReference>
<dbReference type="InterPro" id="IPR008638">
    <property type="entry name" value="FhaB/CdiA-like_TPS"/>
</dbReference>
<comment type="caution">
    <text evidence="2">The sequence shown here is derived from an EMBL/GenBank/DDBJ whole genome shotgun (WGS) entry which is preliminary data.</text>
</comment>
<protein>
    <recommendedName>
        <fullName evidence="1">Filamentous haemagglutinin FhaB/tRNA nuclease CdiA-like TPS domain-containing protein</fullName>
    </recommendedName>
</protein>
<organism evidence="2">
    <name type="scientific">bioreactor metagenome</name>
    <dbReference type="NCBI Taxonomy" id="1076179"/>
    <lineage>
        <taxon>unclassified sequences</taxon>
        <taxon>metagenomes</taxon>
        <taxon>ecological metagenomes</taxon>
    </lineage>
</organism>
<evidence type="ECO:0000313" key="2">
    <source>
        <dbReference type="EMBL" id="MPL78911.1"/>
    </source>
</evidence>
<dbReference type="SMART" id="SM00912">
    <property type="entry name" value="Haemagg_act"/>
    <property type="match status" value="1"/>
</dbReference>
<sequence length="2588" mass="267958">MGKFTKKSLAQRITLSLATAAVCTGFTISAYAANMPTGGTINQGTFTNFNGNPGGTTATITQTSNRGVIDWTSFDIASGHTLNFVQPDVASMTLNRVTGNNLSTIAGTINANGSIAIINPNGLFFAEGSTVNAAGILASTAELNVNDFMNGTLTFEQNNATNANVTINGTLNAETNNATVNSTLNLGGVKPVTGFSTMNNVVRIVADGNVTVGETGKITAVTTTSITKADGTIGQEAYTIDDSSTTSAAGRVIIRADENADDVGTVVLNNSNANQIQSNSVSIYYNPNITSLGINGTSTANITGDATDTNTYTQKDYTNYTNQAAVYKLKIADSITQKVTDLTTGVNTEQSTTSATSKNAYILVNDVYQLAAIEDTTYGNLAGNYAQGKDIDAAGTAGWNEGHGFHPIGSKSEADNPTQEGVFSGVFNGNGGTTQYTFNNLNIVRPTEDNVGLFSVVSGSISNIRLAGDTNITGNDNLGAIVGLLEDSGSLLWSSTSSSVTVTGADNGSDIASDVGGLVGKSNGGTIAGSANGGKVLAITAANVGGVVGEADNNTRLSSVYNTGEVKGLTNVGGITGSLTTGTTMSGAINAGKIIGTTNTGGLAGSSESSTVSGSHNKGEIYGTVNTGGLVGYADKSTFSKVYNTNENTTLDSAVSEGSVAATALSTYGKVTGTTNTGGLVGHLVDSTINTAYNAGNVTGTGENAGGLVGLMESGSITYAYNADNNTVIYKDGLLVGGVAATTNDAYNGFTYNGVAYTYSETTNLYTNTSTGDTYNVAAMAIAAPTSARVYNVRLAYRDANVVGNSNTGGLVGNLTGGTVSKAYNAGTVTGSTNTGAIAGNVASGTSVSNAYYVTTNKDNTKNLSNQTVAFGVNDSGATISGITLAEAQSSQGNTIIWGNNANRDDANNWITYETETTPLLQAFMNNISIDREYNYDGTYRSLKSEDVKNLYGGAFFDGLNGDGKNVLSSTVTDSNAVYGSGHSKLQATDSSGNKLYYQADDSVSTMVTARPAYWLYERAQNTDGITYSIYNYDTSNLWSPQHGYLTSSNATVIIDPVKLIVNISGNKVYGQDAVTGATSGTTAGTTYDNGYKITYGGLVGGETAASVLTGTITYDGMGQASIVYKKGTATDNAQLNAGNHTFDSSKFDSTTLVANNNNYAISYTGALKVAKANLYINVDGSRVYGDANSTAAYKYTAGTGTDNNINDGTLKTWDSTSATDLTTLAGWSHNTINNLNSATSVTHNGTVTGTAIVTGTDVKGTAASPTAYSLANGGDLGSGVSTNYAIVFDTTKGSTGNFTITPATIHYIVAGQRTYGNDNDTATGSVTAVASSLKAGDTQANVLDVTSSTAIAQWMAGTKYSLTKTTNAGSYSSQTLSATDASAQGINIKNGNNNYLLANNADSFKFTINKAALAFSVDAQSKIYGQNNPTFTGDTGTGWKNSESLSNVNDNGTYSNPAITMGYSTAATQQSDVGAYSIAVTSATKNAINATTLNENYNITYKTNNLAITKADLDFAATGSSTYGSAPTISDVKLTSATNAYTTTADSVNNSEHKLKSWDSSASSDIKTLNGFTSANPITLYTTINGVKTEIGTVTNVVRDSSGNVKAYALADGSFFDANGNCQLATKNYNLHFVADGSSFTVNPKALTFNVADTSRTYGTTSDTLGSGSSLTGFVNGDTITINADGSYSYNLNDNGPLAKTGGDTLSYITDKNTVTTNAGTYNNAITVTDGSKTTLDDAMNNYSIATVNKGDMTVNKADLTFVVNDSSKTYGDANKTLTGYFDTTTNSFKNGDTVTMDSTTGGVSAVSLNDNGTTVTNVSAAGSLAYDGSGITTKTNAGTYNDVLSASGLDLKNYKVNYVAGDMTVNKAQLTFVVDSKTKTYGDTNPALTGSFDTTTNGFKNGDTVTMNSTTGAVSAVNLNDNGTTVTNVSAAGSLSYDGSAITTKTNAGKYTDVLNASGLDLTNYKVSYVAGDMTVNKADLTFVVNDSSKTYGDANKTLTGYFDTTTNSFKNGDTVTIDSNTGWVSAVSLNDNGTTVTNVSAAGSLSYDGSGITTKTNAGTYSDVLGASGLDLTNYKVSYVAGDMTVNKADLTFVVNDSSKTYGDANKTLTGYFDTTTNSFKNGDTVTMDSTTGGVSAVSLNDNGTTVTNVSAAGSLAYDGSGITTKTNAGTYNDVLSASGLDLKNYKVDYVTGDMTVNKAQLTFAVDPKTKTYGDTNPDLTGSFDTTVSGFKNGDEINLGTDGKISSIQLNDNGQATITDKSSSQVSGFNITTDATQYSNVGKYDINGTGFALTNYDVAYKQNVLTINKAPLTYTVDDLTKIYGENPLYAGTYSGLKGTNDTTVLGGLTPSITGANQTSSVGTYDLTANFADIITQFSNYDLTTNSGKLTITPANLNFTADGGRDYGINSSVNDFTYTPTKGVAESAEASTANDGKLKSWDSSSASNLSTLEGFAKNGTDALILWTTDKNGNRTQIGKVTSVKFDSNNNIVGYELLDGSFTRDNSTCQLGSLNYNWIFTGGSYKISELPIPGETPYQTVVRDSNTIGGYRTVQDRTSILFLRVIDSGINIAGDSLKVDDVLKYTI</sequence>
<proteinExistence type="predicted"/>
<dbReference type="EMBL" id="VSSQ01000121">
    <property type="protein sequence ID" value="MPL78911.1"/>
    <property type="molecule type" value="Genomic_DNA"/>
</dbReference>
<evidence type="ECO:0000259" key="1">
    <source>
        <dbReference type="SMART" id="SM00912"/>
    </source>
</evidence>